<name>A0A399REX3_9PROT</name>
<comment type="subunit">
    <text evidence="17">Forms a heterotetramer with UvrB during the search for lesions.</text>
</comment>
<evidence type="ECO:0000256" key="16">
    <source>
        <dbReference type="ARBA" id="ARBA00042156"/>
    </source>
</evidence>
<dbReference type="Pfam" id="PF00005">
    <property type="entry name" value="ABC_tran"/>
    <property type="match status" value="1"/>
</dbReference>
<comment type="caution">
    <text evidence="20">The sequence shown here is derived from an EMBL/GenBank/DDBJ whole genome shotgun (WGS) entry which is preliminary data.</text>
</comment>
<keyword evidence="11 17" id="KW-0267">Excision nuclease</keyword>
<dbReference type="InterPro" id="IPR004602">
    <property type="entry name" value="UvrA"/>
</dbReference>
<sequence length="975" mass="107456">MTAPDLRMIRVRGAKEHNLKNIDVDIPRDQLVVLTGLSGSGKSSLAFDTIYAEGQRRYVESLSAYARQFLELMQKPDVESIEGLSPAISIEQKTTSKNPRSTVGTVTEIYDYMRLLWARVGIPYSPATGLPIQSQTVSEMVDRTMDLPQKTRLYLLAPMIRGRKGEYRKEFAELLKNGFQRVKVDGEFHDLESPPTLDKKYKHDIDVVVDRIVIREGMEQRLAESFETALGLANGIAVLEYADLEEGDTEPKRITYSANFACPVSGFTIPEIEPRLFSFNNPFGACPTCDGLGQQSKTDPELIVPDKDLTLAKGAIAPWAKGQSPYQTQTLQALADHYDFDLDQPWNKLPEKVRDIILNGTGDEEVQFVYDDGLRRYEVKKTFEGVIPNLNRRYRETDSQWVRDEITKYMSAADCPACGGKRLKAEALAVKIADHDIADASEFSIKEAGDWFGSVEGSLSDQQKEIASRILKEINDRLVFLNAVGLEYLSLSRASGTLSGGESQRIRLASQIGSGLQGVLYVLDEPSIGLHQRDNERLLETLKRLRDLGNSVLVVEHDEDAILTADHVIDMGPRAGVHGGEVIAEGKPEDIIANENSLTGAYLSGKEEIAIPAKRRLKKKARSLTIKGASGNNLKKVDATIPLGTFTAITGVSGGGKSTLIIETMYKALARKLNGASDAPAPYESIEGLNHLDKVIDIDQSPIGRTPRSNPATYTGAFGPIRDWYAGLPEAKARGYAPGRFSFNVKGGRCEACQGDGVIKIEMHFLPDVYVTCETCNGKRYNRETLEVLYKGKSIADVLDMTVEEAEKFFSAVPSIQTKMETLNRVGLSYIKVGQQATTLSGGEAQRVKLAKELSKRATGRTLYILDEPTTGLHFEDVRKLLEVLHELVDAGNTVVVIEHNLDVIKTADHIIDIGPEGGDGGGKVVITGTPEEVAASDSSWTGKFLAETFRRQDERRAQRNKVNRKKAKQAQAAE</sequence>
<dbReference type="OrthoDB" id="9809851at2"/>
<dbReference type="PROSITE" id="PS50893">
    <property type="entry name" value="ABC_TRANSPORTER_2"/>
    <property type="match status" value="1"/>
</dbReference>
<dbReference type="Pfam" id="PF17755">
    <property type="entry name" value="UvrA_DNA-bind"/>
    <property type="match status" value="1"/>
</dbReference>
<evidence type="ECO:0000256" key="4">
    <source>
        <dbReference type="ARBA" id="ARBA00022737"/>
    </source>
</evidence>
<dbReference type="InterPro" id="IPR017871">
    <property type="entry name" value="ABC_transporter-like_CS"/>
</dbReference>
<keyword evidence="5 17" id="KW-0547">Nucleotide-binding</keyword>
<dbReference type="Gene3D" id="1.20.1580.10">
    <property type="entry name" value="ABC transporter ATPase like domain"/>
    <property type="match status" value="3"/>
</dbReference>
<keyword evidence="12 17" id="KW-0238">DNA-binding</keyword>
<keyword evidence="7 17" id="KW-0228">DNA excision</keyword>
<feature type="compositionally biased region" description="Basic residues" evidence="18">
    <location>
        <begin position="959"/>
        <end position="969"/>
    </location>
</feature>
<dbReference type="InterPro" id="IPR041552">
    <property type="entry name" value="UvrA_DNA-bd"/>
</dbReference>
<dbReference type="FunFam" id="1.20.1580.10:FF:000002">
    <property type="entry name" value="UvrABC system protein A"/>
    <property type="match status" value="1"/>
</dbReference>
<keyword evidence="4 17" id="KW-0677">Repeat</keyword>
<feature type="domain" description="ABC transporter" evidence="19">
    <location>
        <begin position="619"/>
        <end position="947"/>
    </location>
</feature>
<dbReference type="GO" id="GO:0009380">
    <property type="term" value="C:excinuclease repair complex"/>
    <property type="evidence" value="ECO:0007669"/>
    <property type="project" value="InterPro"/>
</dbReference>
<evidence type="ECO:0000256" key="12">
    <source>
        <dbReference type="ARBA" id="ARBA00023125"/>
    </source>
</evidence>
<dbReference type="PROSITE" id="PS00211">
    <property type="entry name" value="ABC_TRANSPORTER_1"/>
    <property type="match status" value="2"/>
</dbReference>
<dbReference type="Proteomes" id="UP000266385">
    <property type="component" value="Unassembled WGS sequence"/>
</dbReference>
<keyword evidence="13 17" id="KW-0234">DNA repair</keyword>
<dbReference type="Gene3D" id="1.10.8.280">
    <property type="entry name" value="ABC transporter ATPase domain-like"/>
    <property type="match status" value="1"/>
</dbReference>
<dbReference type="Gene3D" id="3.30.190.20">
    <property type="match status" value="1"/>
</dbReference>
<dbReference type="PANTHER" id="PTHR43152:SF3">
    <property type="entry name" value="UVRABC SYSTEM PROTEIN A"/>
    <property type="match status" value="1"/>
</dbReference>
<dbReference type="GO" id="GO:0008270">
    <property type="term" value="F:zinc ion binding"/>
    <property type="evidence" value="ECO:0007669"/>
    <property type="project" value="UniProtKB-UniRule"/>
</dbReference>
<comment type="caution">
    <text evidence="17">Lacks conserved residue(s) required for the propagation of feature annotation.</text>
</comment>
<dbReference type="SUPFAM" id="SSF52540">
    <property type="entry name" value="P-loop containing nucleoside triphosphate hydrolases"/>
    <property type="match status" value="2"/>
</dbReference>
<keyword evidence="3 17" id="KW-0479">Metal-binding</keyword>
<feature type="region of interest" description="Disordered" evidence="18">
    <location>
        <begin position="953"/>
        <end position="975"/>
    </location>
</feature>
<feature type="zinc finger region" description="C4-type" evidence="17">
    <location>
        <begin position="750"/>
        <end position="776"/>
    </location>
</feature>
<evidence type="ECO:0000256" key="10">
    <source>
        <dbReference type="ARBA" id="ARBA00022840"/>
    </source>
</evidence>
<dbReference type="EMBL" id="QWFX01000013">
    <property type="protein sequence ID" value="RIJ28415.1"/>
    <property type="molecule type" value="Genomic_DNA"/>
</dbReference>
<dbReference type="InterPro" id="IPR041102">
    <property type="entry name" value="UvrA_inter"/>
</dbReference>
<evidence type="ECO:0000256" key="11">
    <source>
        <dbReference type="ARBA" id="ARBA00022881"/>
    </source>
</evidence>
<organism evidence="20 21">
    <name type="scientific">Henriciella mobilis</name>
    <dbReference type="NCBI Taxonomy" id="2305467"/>
    <lineage>
        <taxon>Bacteria</taxon>
        <taxon>Pseudomonadati</taxon>
        <taxon>Pseudomonadota</taxon>
        <taxon>Alphaproteobacteria</taxon>
        <taxon>Hyphomonadales</taxon>
        <taxon>Hyphomonadaceae</taxon>
        <taxon>Henriciella</taxon>
    </lineage>
</organism>
<evidence type="ECO:0000256" key="5">
    <source>
        <dbReference type="ARBA" id="ARBA00022741"/>
    </source>
</evidence>
<dbReference type="RefSeq" id="WP_119376951.1">
    <property type="nucleotide sequence ID" value="NZ_QWFX01000013.1"/>
</dbReference>
<evidence type="ECO:0000313" key="20">
    <source>
        <dbReference type="EMBL" id="RIJ28415.1"/>
    </source>
</evidence>
<evidence type="ECO:0000256" key="8">
    <source>
        <dbReference type="ARBA" id="ARBA00022771"/>
    </source>
</evidence>
<dbReference type="HAMAP" id="MF_00205">
    <property type="entry name" value="UvrA"/>
    <property type="match status" value="1"/>
</dbReference>
<evidence type="ECO:0000256" key="18">
    <source>
        <dbReference type="SAM" id="MobiDB-lite"/>
    </source>
</evidence>
<evidence type="ECO:0000256" key="2">
    <source>
        <dbReference type="ARBA" id="ARBA00022490"/>
    </source>
</evidence>
<evidence type="ECO:0000313" key="21">
    <source>
        <dbReference type="Proteomes" id="UP000266385"/>
    </source>
</evidence>
<evidence type="ECO:0000256" key="15">
    <source>
        <dbReference type="ARBA" id="ARBA00039316"/>
    </source>
</evidence>
<comment type="subcellular location">
    <subcellularLocation>
        <location evidence="1 17">Cytoplasm</location>
    </subcellularLocation>
</comment>
<comment type="similarity">
    <text evidence="14 17">Belongs to the ABC transporter superfamily. UvrA family.</text>
</comment>
<evidence type="ECO:0000256" key="13">
    <source>
        <dbReference type="ARBA" id="ARBA00023204"/>
    </source>
</evidence>
<evidence type="ECO:0000256" key="9">
    <source>
        <dbReference type="ARBA" id="ARBA00022833"/>
    </source>
</evidence>
<dbReference type="CDD" id="cd03270">
    <property type="entry name" value="ABC_UvrA_I"/>
    <property type="match status" value="1"/>
</dbReference>
<keyword evidence="2 17" id="KW-0963">Cytoplasm</keyword>
<dbReference type="GO" id="GO:0005524">
    <property type="term" value="F:ATP binding"/>
    <property type="evidence" value="ECO:0007669"/>
    <property type="project" value="UniProtKB-UniRule"/>
</dbReference>
<dbReference type="Pfam" id="PF17760">
    <property type="entry name" value="UvrA_inter"/>
    <property type="match status" value="1"/>
</dbReference>
<dbReference type="GO" id="GO:0005737">
    <property type="term" value="C:cytoplasm"/>
    <property type="evidence" value="ECO:0007669"/>
    <property type="project" value="UniProtKB-SubCell"/>
</dbReference>
<dbReference type="GO" id="GO:0009381">
    <property type="term" value="F:excinuclease ABC activity"/>
    <property type="evidence" value="ECO:0007669"/>
    <property type="project" value="UniProtKB-UniRule"/>
</dbReference>
<evidence type="ECO:0000256" key="17">
    <source>
        <dbReference type="HAMAP-Rule" id="MF_00205"/>
    </source>
</evidence>
<dbReference type="InterPro" id="IPR003439">
    <property type="entry name" value="ABC_transporter-like_ATP-bd"/>
</dbReference>
<dbReference type="CDD" id="cd03271">
    <property type="entry name" value="ABC_UvrA_II"/>
    <property type="match status" value="1"/>
</dbReference>
<proteinExistence type="inferred from homology"/>
<accession>A0A399REX3</accession>
<dbReference type="GO" id="GO:0003677">
    <property type="term" value="F:DNA binding"/>
    <property type="evidence" value="ECO:0007669"/>
    <property type="project" value="UniProtKB-UniRule"/>
</dbReference>
<feature type="binding site" evidence="17">
    <location>
        <begin position="36"/>
        <end position="43"/>
    </location>
    <ligand>
        <name>ATP</name>
        <dbReference type="ChEBI" id="CHEBI:30616"/>
    </ligand>
</feature>
<reference evidence="20 21" key="1">
    <citation type="submission" date="2018-08" db="EMBL/GenBank/DDBJ databases">
        <title>Henriciella mobilis sp. nov., isolated from seawater.</title>
        <authorList>
            <person name="Cheng H."/>
            <person name="Wu Y.-H."/>
            <person name="Xu X.-W."/>
            <person name="Guo L.-L."/>
        </authorList>
    </citation>
    <scope>NUCLEOTIDE SEQUENCE [LARGE SCALE GENOMIC DNA]</scope>
    <source>
        <strain evidence="20 21">JN25</strain>
    </source>
</reference>
<evidence type="ECO:0000256" key="7">
    <source>
        <dbReference type="ARBA" id="ARBA00022769"/>
    </source>
</evidence>
<evidence type="ECO:0000256" key="6">
    <source>
        <dbReference type="ARBA" id="ARBA00022763"/>
    </source>
</evidence>
<dbReference type="NCBIfam" id="TIGR00630">
    <property type="entry name" value="uvra"/>
    <property type="match status" value="1"/>
</dbReference>
<dbReference type="GO" id="GO:0009432">
    <property type="term" value="P:SOS response"/>
    <property type="evidence" value="ECO:0007669"/>
    <property type="project" value="UniProtKB-UniRule"/>
</dbReference>
<evidence type="ECO:0000256" key="14">
    <source>
        <dbReference type="ARBA" id="ARBA00038000"/>
    </source>
</evidence>
<protein>
    <recommendedName>
        <fullName evidence="15 17">UvrABC system protein A</fullName>
        <shortName evidence="17">UvrA protein</shortName>
    </recommendedName>
    <alternativeName>
        <fullName evidence="16 17">Excinuclease ABC subunit A</fullName>
    </alternativeName>
</protein>
<dbReference type="NCBIfam" id="NF001503">
    <property type="entry name" value="PRK00349.1"/>
    <property type="match status" value="1"/>
</dbReference>
<gene>
    <name evidence="17 20" type="primary">uvrA</name>
    <name evidence="20" type="ORF">D1223_13595</name>
</gene>
<dbReference type="Gene3D" id="3.40.50.300">
    <property type="entry name" value="P-loop containing nucleotide triphosphate hydrolases"/>
    <property type="match status" value="3"/>
</dbReference>
<keyword evidence="9 17" id="KW-0862">Zinc</keyword>
<keyword evidence="10 17" id="KW-0067">ATP-binding</keyword>
<dbReference type="GO" id="GO:0016887">
    <property type="term" value="F:ATP hydrolysis activity"/>
    <property type="evidence" value="ECO:0007669"/>
    <property type="project" value="InterPro"/>
</dbReference>
<dbReference type="AlphaFoldDB" id="A0A399REX3"/>
<evidence type="ECO:0000259" key="19">
    <source>
        <dbReference type="PROSITE" id="PS50893"/>
    </source>
</evidence>
<keyword evidence="17" id="KW-0742">SOS response</keyword>
<evidence type="ECO:0000256" key="1">
    <source>
        <dbReference type="ARBA" id="ARBA00004496"/>
    </source>
</evidence>
<evidence type="ECO:0000256" key="3">
    <source>
        <dbReference type="ARBA" id="ARBA00022723"/>
    </source>
</evidence>
<keyword evidence="21" id="KW-1185">Reference proteome</keyword>
<dbReference type="InterPro" id="IPR027417">
    <property type="entry name" value="P-loop_NTPase"/>
</dbReference>
<keyword evidence="6 17" id="KW-0227">DNA damage</keyword>
<dbReference type="PANTHER" id="PTHR43152">
    <property type="entry name" value="UVRABC SYSTEM PROTEIN A"/>
    <property type="match status" value="1"/>
</dbReference>
<keyword evidence="8 17" id="KW-0863">Zinc-finger</keyword>
<comment type="function">
    <text evidence="17">The UvrABC repair system catalyzes the recognition and processing of DNA lesions. UvrA is an ATPase and a DNA-binding protein. A damage recognition complex composed of 2 UvrA and 2 UvrB subunits scans DNA for abnormalities. When the presence of a lesion has been verified by UvrB, the UvrA molecules dissociate.</text>
</comment>
<feature type="binding site" evidence="17">
    <location>
        <begin position="651"/>
        <end position="658"/>
    </location>
    <ligand>
        <name>ATP</name>
        <dbReference type="ChEBI" id="CHEBI:30616"/>
    </ligand>
</feature>
<dbReference type="GO" id="GO:0006289">
    <property type="term" value="P:nucleotide-excision repair"/>
    <property type="evidence" value="ECO:0007669"/>
    <property type="project" value="UniProtKB-UniRule"/>
</dbReference>